<keyword evidence="9 13" id="KW-1133">Transmembrane helix</keyword>
<dbReference type="Gene3D" id="1.10.510.10">
    <property type="entry name" value="Transferase(Phosphotransferase) domain 1"/>
    <property type="match status" value="1"/>
</dbReference>
<dbReference type="SUPFAM" id="SSF56112">
    <property type="entry name" value="Protein kinase-like (PK-like)"/>
    <property type="match status" value="1"/>
</dbReference>
<feature type="transmembrane region" description="Helical" evidence="13">
    <location>
        <begin position="249"/>
        <end position="277"/>
    </location>
</feature>
<dbReference type="Gramene" id="Manes.14G105800.1.v8.1">
    <property type="protein sequence ID" value="Manes.14G105800.1.v8.1.CDS"/>
    <property type="gene ID" value="Manes.14G105800.v8.1"/>
</dbReference>
<sequence>MVPQHLSVLPFFAFSLLLFLYSAETSNYPTRCPNFNCGKFGDIRFPFTQAKDPTCGLLMVNCSDQKIQLKKGGRWFKADNISEADTISINDSELQNHLDKQICDFVEEFQLSSPDIVSFRIIPNITLFKCNRTSITHASNFSHYKDCNNNSFYLAYPTGSNSRFLSHNCSTILLPGVQNQTHYDIKLKFQVRVSVSFNCSSCHFEKGGQCQINNNGAFLCANASIASKCETDGHSKNHCSNAEKGGQRWGWRGTLALVLGGLAAIMVISLTIILIWCRYERKRSSSKLISANNSYDSSINPEMEGQNIYFGVPIFSYTELEEATNNFDSQKELGDGGSGAVYYGKLQDGREVAVKCLYEHNYKRVKQFLNEIEILTRLRHRNLVSLYGSTSHRSRELLLVYEYIPNGTVANHLHGDRAKSGSLTWPIRMRIAAETASALAYLHVSDIIHRDVKTENILLDNNFCVKVADFGLSRLFPIDATHISTAPQGTPGYVDPEYYYSYQLTEKSDVYSFGVVLVELISSLPAVDITRHRDDVNLANLAINKIQRCAFDELIDPCLGYKSDEEVKRMTTSIAELAFLCLQQDKEMRPSMCEVVEQLKRIEYGEFVEGA</sequence>
<dbReference type="PROSITE" id="PS00107">
    <property type="entry name" value="PROTEIN_KINASE_ATP"/>
    <property type="match status" value="1"/>
</dbReference>
<keyword evidence="7" id="KW-0418">Kinase</keyword>
<dbReference type="Proteomes" id="UP000091857">
    <property type="component" value="Chromosome 14"/>
</dbReference>
<evidence type="ECO:0000313" key="16">
    <source>
        <dbReference type="EMBL" id="OAY31357.1"/>
    </source>
</evidence>
<dbReference type="PROSITE" id="PS50011">
    <property type="entry name" value="PROTEIN_KINASE_DOM"/>
    <property type="match status" value="1"/>
</dbReference>
<dbReference type="STRING" id="3983.A0A2C9ULJ9"/>
<keyword evidence="8 12" id="KW-0067">ATP-binding</keyword>
<dbReference type="InterPro" id="IPR017441">
    <property type="entry name" value="Protein_kinase_ATP_BS"/>
</dbReference>
<evidence type="ECO:0000256" key="13">
    <source>
        <dbReference type="SAM" id="Phobius"/>
    </source>
</evidence>
<dbReference type="OrthoDB" id="4062651at2759"/>
<keyword evidence="2" id="KW-0723">Serine/threonine-protein kinase</keyword>
<dbReference type="Gene3D" id="3.30.200.20">
    <property type="entry name" value="Phosphorylase Kinase, domain 1"/>
    <property type="match status" value="1"/>
</dbReference>
<evidence type="ECO:0000256" key="6">
    <source>
        <dbReference type="ARBA" id="ARBA00022741"/>
    </source>
</evidence>
<dbReference type="AlphaFoldDB" id="A0A2C9ULJ9"/>
<dbReference type="PROSITE" id="PS00108">
    <property type="entry name" value="PROTEIN_KINASE_ST"/>
    <property type="match status" value="1"/>
</dbReference>
<feature type="binding site" evidence="12">
    <location>
        <position position="355"/>
    </location>
    <ligand>
        <name>ATP</name>
        <dbReference type="ChEBI" id="CHEBI:30616"/>
    </ligand>
</feature>
<evidence type="ECO:0000256" key="1">
    <source>
        <dbReference type="ARBA" id="ARBA00004167"/>
    </source>
</evidence>
<evidence type="ECO:0000256" key="5">
    <source>
        <dbReference type="ARBA" id="ARBA00022729"/>
    </source>
</evidence>
<evidence type="ECO:0000256" key="2">
    <source>
        <dbReference type="ARBA" id="ARBA00022527"/>
    </source>
</evidence>
<dbReference type="GO" id="GO:0005886">
    <property type="term" value="C:plasma membrane"/>
    <property type="evidence" value="ECO:0007669"/>
    <property type="project" value="UniProtKB-ARBA"/>
</dbReference>
<dbReference type="Pfam" id="PF00069">
    <property type="entry name" value="Pkinase"/>
    <property type="match status" value="1"/>
</dbReference>
<evidence type="ECO:0000256" key="7">
    <source>
        <dbReference type="ARBA" id="ARBA00022777"/>
    </source>
</evidence>
<dbReference type="FunFam" id="1.10.510.10:FF:000161">
    <property type="entry name" value="Wall-associated receptor kinase-like 20"/>
    <property type="match status" value="1"/>
</dbReference>
<name>A0A2C9ULJ9_MANES</name>
<keyword evidence="6 12" id="KW-0547">Nucleotide-binding</keyword>
<dbReference type="SMART" id="SM00220">
    <property type="entry name" value="S_TKc"/>
    <property type="match status" value="1"/>
</dbReference>
<evidence type="ECO:0000256" key="8">
    <source>
        <dbReference type="ARBA" id="ARBA00022840"/>
    </source>
</evidence>
<evidence type="ECO:0000256" key="4">
    <source>
        <dbReference type="ARBA" id="ARBA00022692"/>
    </source>
</evidence>
<comment type="subcellular location">
    <subcellularLocation>
        <location evidence="1">Membrane</location>
        <topology evidence="1">Single-pass membrane protein</topology>
    </subcellularLocation>
</comment>
<dbReference type="InterPro" id="IPR008271">
    <property type="entry name" value="Ser/Thr_kinase_AS"/>
</dbReference>
<gene>
    <name evidence="16" type="ORF">MANES_14G105800v8</name>
</gene>
<evidence type="ECO:0000256" key="9">
    <source>
        <dbReference type="ARBA" id="ARBA00022989"/>
    </source>
</evidence>
<evidence type="ECO:0000256" key="11">
    <source>
        <dbReference type="ARBA" id="ARBA00023180"/>
    </source>
</evidence>
<dbReference type="GO" id="GO:0005524">
    <property type="term" value="F:ATP binding"/>
    <property type="evidence" value="ECO:0007669"/>
    <property type="project" value="UniProtKB-UniRule"/>
</dbReference>
<keyword evidence="4 13" id="KW-0812">Transmembrane</keyword>
<evidence type="ECO:0000256" key="10">
    <source>
        <dbReference type="ARBA" id="ARBA00023136"/>
    </source>
</evidence>
<keyword evidence="5 14" id="KW-0732">Signal</keyword>
<keyword evidence="17" id="KW-1185">Reference proteome</keyword>
<dbReference type="EMBL" id="CM004400">
    <property type="protein sequence ID" value="OAY31357.1"/>
    <property type="molecule type" value="Genomic_DNA"/>
</dbReference>
<evidence type="ECO:0000313" key="17">
    <source>
        <dbReference type="Proteomes" id="UP000091857"/>
    </source>
</evidence>
<keyword evidence="10 13" id="KW-0472">Membrane</keyword>
<comment type="caution">
    <text evidence="16">The sequence shown here is derived from an EMBL/GenBank/DDBJ whole genome shotgun (WGS) entry which is preliminary data.</text>
</comment>
<dbReference type="GO" id="GO:0004674">
    <property type="term" value="F:protein serine/threonine kinase activity"/>
    <property type="evidence" value="ECO:0007669"/>
    <property type="project" value="UniProtKB-KW"/>
</dbReference>
<dbReference type="InterPro" id="IPR011009">
    <property type="entry name" value="Kinase-like_dom_sf"/>
</dbReference>
<evidence type="ECO:0000259" key="15">
    <source>
        <dbReference type="PROSITE" id="PS50011"/>
    </source>
</evidence>
<dbReference type="PANTHER" id="PTHR46008">
    <property type="entry name" value="LEAF RUST 10 DISEASE-RESISTANCE LOCUS RECEPTOR-LIKE PROTEIN KINASE-LIKE 1.4"/>
    <property type="match status" value="1"/>
</dbReference>
<feature type="signal peptide" evidence="14">
    <location>
        <begin position="1"/>
        <end position="25"/>
    </location>
</feature>
<organism evidence="16 17">
    <name type="scientific">Manihot esculenta</name>
    <name type="common">Cassava</name>
    <name type="synonym">Jatropha manihot</name>
    <dbReference type="NCBI Taxonomy" id="3983"/>
    <lineage>
        <taxon>Eukaryota</taxon>
        <taxon>Viridiplantae</taxon>
        <taxon>Streptophyta</taxon>
        <taxon>Embryophyta</taxon>
        <taxon>Tracheophyta</taxon>
        <taxon>Spermatophyta</taxon>
        <taxon>Magnoliopsida</taxon>
        <taxon>eudicotyledons</taxon>
        <taxon>Gunneridae</taxon>
        <taxon>Pentapetalae</taxon>
        <taxon>rosids</taxon>
        <taxon>fabids</taxon>
        <taxon>Malpighiales</taxon>
        <taxon>Euphorbiaceae</taxon>
        <taxon>Crotonoideae</taxon>
        <taxon>Manihoteae</taxon>
        <taxon>Manihot</taxon>
    </lineage>
</organism>
<evidence type="ECO:0000256" key="14">
    <source>
        <dbReference type="SAM" id="SignalP"/>
    </source>
</evidence>
<feature type="domain" description="Protein kinase" evidence="15">
    <location>
        <begin position="327"/>
        <end position="608"/>
    </location>
</feature>
<dbReference type="PANTHER" id="PTHR46008:SF2">
    <property type="entry name" value="LEAF RUST 10 DISEASE-RESISTANCE LOCUS RECEPTOR-LIKE PROTEIN KINASE-LIKE 1.4"/>
    <property type="match status" value="1"/>
</dbReference>
<feature type="chain" id="PRO_5012745203" description="Protein kinase domain-containing protein" evidence="14">
    <location>
        <begin position="26"/>
        <end position="611"/>
    </location>
</feature>
<accession>A0A2C9ULJ9</accession>
<keyword evidence="11" id="KW-0325">Glycoprotein</keyword>
<protein>
    <recommendedName>
        <fullName evidence="15">Protein kinase domain-containing protein</fullName>
    </recommendedName>
</protein>
<evidence type="ECO:0000256" key="3">
    <source>
        <dbReference type="ARBA" id="ARBA00022679"/>
    </source>
</evidence>
<evidence type="ECO:0000256" key="12">
    <source>
        <dbReference type="PROSITE-ProRule" id="PRU10141"/>
    </source>
</evidence>
<keyword evidence="3" id="KW-0808">Transferase</keyword>
<proteinExistence type="predicted"/>
<dbReference type="InterPro" id="IPR000719">
    <property type="entry name" value="Prot_kinase_dom"/>
</dbReference>
<reference evidence="17" key="1">
    <citation type="journal article" date="2016" name="Nat. Biotechnol.">
        <title>Sequencing wild and cultivated cassava and related species reveals extensive interspecific hybridization and genetic diversity.</title>
        <authorList>
            <person name="Bredeson J.V."/>
            <person name="Lyons J.B."/>
            <person name="Prochnik S.E."/>
            <person name="Wu G.A."/>
            <person name="Ha C.M."/>
            <person name="Edsinger-Gonzales E."/>
            <person name="Grimwood J."/>
            <person name="Schmutz J."/>
            <person name="Rabbi I.Y."/>
            <person name="Egesi C."/>
            <person name="Nauluvula P."/>
            <person name="Lebot V."/>
            <person name="Ndunguru J."/>
            <person name="Mkamilo G."/>
            <person name="Bart R.S."/>
            <person name="Setter T.L."/>
            <person name="Gleadow R.M."/>
            <person name="Kulakow P."/>
            <person name="Ferguson M.E."/>
            <person name="Rounsley S."/>
            <person name="Rokhsar D.S."/>
        </authorList>
    </citation>
    <scope>NUCLEOTIDE SEQUENCE [LARGE SCALE GENOMIC DNA]</scope>
    <source>
        <strain evidence="17">cv. AM560-2</strain>
    </source>
</reference>